<organism evidence="1 2">
    <name type="scientific">Candidatus Dechloromonas phosphorivorans</name>
    <dbReference type="NCBI Taxonomy" id="2899244"/>
    <lineage>
        <taxon>Bacteria</taxon>
        <taxon>Pseudomonadati</taxon>
        <taxon>Pseudomonadota</taxon>
        <taxon>Betaproteobacteria</taxon>
        <taxon>Rhodocyclales</taxon>
        <taxon>Azonexaceae</taxon>
        <taxon>Dechloromonas</taxon>
    </lineage>
</organism>
<dbReference type="AlphaFoldDB" id="A0A9D7QKZ7"/>
<dbReference type="Gene3D" id="3.30.2020.10">
    <property type="entry name" value="NE0471-like N-terminal domain"/>
    <property type="match status" value="1"/>
</dbReference>
<reference evidence="1" key="1">
    <citation type="submission" date="2020-10" db="EMBL/GenBank/DDBJ databases">
        <title>Connecting structure to function with the recovery of over 1000 high-quality activated sludge metagenome-assembled genomes encoding full-length rRNA genes using long-read sequencing.</title>
        <authorList>
            <person name="Singleton C.M."/>
            <person name="Petriglieri F."/>
            <person name="Kristensen J.M."/>
            <person name="Kirkegaard R.H."/>
            <person name="Michaelsen T.Y."/>
            <person name="Andersen M.H."/>
            <person name="Karst S.M."/>
            <person name="Dueholm M.S."/>
            <person name="Nielsen P.H."/>
            <person name="Albertsen M."/>
        </authorList>
    </citation>
    <scope>NUCLEOTIDE SEQUENCE</scope>
    <source>
        <strain evidence="1">OdNE_18-Q3-R46-58_BAT3C.305</strain>
    </source>
</reference>
<dbReference type="EMBL" id="JADKBR010000015">
    <property type="protein sequence ID" value="MBK8890942.1"/>
    <property type="molecule type" value="Genomic_DNA"/>
</dbReference>
<dbReference type="Proteomes" id="UP000808146">
    <property type="component" value="Unassembled WGS sequence"/>
</dbReference>
<accession>A0A9D7QKZ7</accession>
<gene>
    <name evidence="1" type="ORF">IPN75_11465</name>
</gene>
<sequence>MILHITAAEYLHDYTLAVSFDNGCSGIADLTEVLDLGLFKSLRDTELFSQVTVDDQMKTVVWPNGLDLAPEYVYFQAFKDDPRLRSQFEAWGYAEKSAA</sequence>
<dbReference type="SUPFAM" id="SSF143880">
    <property type="entry name" value="NE0471 N-terminal domain-like"/>
    <property type="match status" value="1"/>
</dbReference>
<evidence type="ECO:0000313" key="2">
    <source>
        <dbReference type="Proteomes" id="UP000808146"/>
    </source>
</evidence>
<dbReference type="InterPro" id="IPR036782">
    <property type="entry name" value="NE0471-like_N"/>
</dbReference>
<dbReference type="InterPro" id="IPR018841">
    <property type="entry name" value="DUF2442"/>
</dbReference>
<protein>
    <submittedName>
        <fullName evidence="1">DUF2442 domain-containing protein</fullName>
    </submittedName>
</protein>
<proteinExistence type="predicted"/>
<evidence type="ECO:0000313" key="1">
    <source>
        <dbReference type="EMBL" id="MBK8890942.1"/>
    </source>
</evidence>
<name>A0A9D7QKZ7_9RHOO</name>
<dbReference type="Pfam" id="PF10387">
    <property type="entry name" value="DUF2442"/>
    <property type="match status" value="1"/>
</dbReference>
<comment type="caution">
    <text evidence="1">The sequence shown here is derived from an EMBL/GenBank/DDBJ whole genome shotgun (WGS) entry which is preliminary data.</text>
</comment>